<evidence type="ECO:0000313" key="2">
    <source>
        <dbReference type="EMBL" id="KRT85896.1"/>
    </source>
</evidence>
<keyword evidence="1" id="KW-1133">Transmembrane helix</keyword>
<feature type="transmembrane region" description="Helical" evidence="1">
    <location>
        <begin position="137"/>
        <end position="155"/>
    </location>
</feature>
<dbReference type="OrthoDB" id="70250at2759"/>
<evidence type="ECO:0000256" key="1">
    <source>
        <dbReference type="SAM" id="Phobius"/>
    </source>
</evidence>
<dbReference type="AlphaFoldDB" id="A0A0T6BEY1"/>
<keyword evidence="1" id="KW-0812">Transmembrane</keyword>
<dbReference type="GO" id="GO:0005783">
    <property type="term" value="C:endoplasmic reticulum"/>
    <property type="evidence" value="ECO:0007669"/>
    <property type="project" value="TreeGrafter"/>
</dbReference>
<protein>
    <recommendedName>
        <fullName evidence="4">Phosphatidylinositol N-acetylglucosaminyltransferase subunit Q</fullName>
    </recommendedName>
</protein>
<name>A0A0T6BEY1_9SCAR</name>
<evidence type="ECO:0000313" key="3">
    <source>
        <dbReference type="Proteomes" id="UP000051574"/>
    </source>
</evidence>
<comment type="caution">
    <text evidence="2">The sequence shown here is derived from an EMBL/GenBank/DDBJ whole genome shotgun (WGS) entry which is preliminary data.</text>
</comment>
<feature type="transmembrane region" description="Helical" evidence="1">
    <location>
        <begin position="320"/>
        <end position="343"/>
    </location>
</feature>
<accession>A0A0T6BEY1</accession>
<feature type="transmembrane region" description="Helical" evidence="1">
    <location>
        <begin position="283"/>
        <end position="305"/>
    </location>
</feature>
<dbReference type="Proteomes" id="UP000051574">
    <property type="component" value="Unassembled WGS sequence"/>
</dbReference>
<organism evidence="2 3">
    <name type="scientific">Oryctes borbonicus</name>
    <dbReference type="NCBI Taxonomy" id="1629725"/>
    <lineage>
        <taxon>Eukaryota</taxon>
        <taxon>Metazoa</taxon>
        <taxon>Ecdysozoa</taxon>
        <taxon>Arthropoda</taxon>
        <taxon>Hexapoda</taxon>
        <taxon>Insecta</taxon>
        <taxon>Pterygota</taxon>
        <taxon>Neoptera</taxon>
        <taxon>Endopterygota</taxon>
        <taxon>Coleoptera</taxon>
        <taxon>Polyphaga</taxon>
        <taxon>Scarabaeiformia</taxon>
        <taxon>Scarabaeidae</taxon>
        <taxon>Dynastinae</taxon>
        <taxon>Oryctes</taxon>
    </lineage>
</organism>
<sequence>MNSVFIFVPNTLDMDNIGFLEGFAKRIDDNLIFYVTSDKLLLEAGCTVGYCSSQTPYNMFTANDSEWLHVNNTTREFTINNINTQEYDDRFTIILYDIKAFSKCDITTFKLQKYGDQFNELRTALNKLSYKMVKPRFMILYIVFMFLIEKISEIFRKGKKICQYSSILLHSESSINTLKWIINSIQNSEIIPIKVYNTILSKVIDILIGFIALYIFFEYETIILKFLNDAAENIIYGLKNLLIFLMGSPIGLKLNYAFNTTLGTFFFYHIFLWKTFMQFIRPYLYSVFYILLFPASFGLSFQAAILDDLIKVCTIHVYCIYIYAARLYGLQINGLISLWRLFIGRKYNPLRNRIDSHQYSHNQLFIGTLGFTIFLFLLPTTLLYYVVFTVFRLVLKVLNLSLIYLRVLLQHLPIHSIVLWLIDSPLIAATIVISAKSEVDDIPVVLHATLKSLPLMHCIKSTTPSLNFEIPKIPWYQELKNIFIGKHL</sequence>
<evidence type="ECO:0008006" key="4">
    <source>
        <dbReference type="Google" id="ProtNLM"/>
    </source>
</evidence>
<dbReference type="GO" id="GO:0016020">
    <property type="term" value="C:membrane"/>
    <property type="evidence" value="ECO:0007669"/>
    <property type="project" value="InterPro"/>
</dbReference>
<reference evidence="2 3" key="1">
    <citation type="submission" date="2015-09" db="EMBL/GenBank/DDBJ databases">
        <title>Draft genome of the scarab beetle Oryctes borbonicus.</title>
        <authorList>
            <person name="Meyer J.M."/>
            <person name="Markov G.V."/>
            <person name="Baskaran P."/>
            <person name="Herrmann M."/>
            <person name="Sommer R.J."/>
            <person name="Roedelsperger C."/>
        </authorList>
    </citation>
    <scope>NUCLEOTIDE SEQUENCE [LARGE SCALE GENOMIC DNA]</scope>
    <source>
        <strain evidence="2">OB123</strain>
        <tissue evidence="2">Whole animal</tissue>
    </source>
</reference>
<feature type="transmembrane region" description="Helical" evidence="1">
    <location>
        <begin position="254"/>
        <end position="271"/>
    </location>
</feature>
<feature type="transmembrane region" description="Helical" evidence="1">
    <location>
        <begin position="364"/>
        <end position="391"/>
    </location>
</feature>
<keyword evidence="3" id="KW-1185">Reference proteome</keyword>
<dbReference type="Pfam" id="PF05024">
    <property type="entry name" value="Gpi1"/>
    <property type="match status" value="1"/>
</dbReference>
<dbReference type="EMBL" id="LJIG01001044">
    <property type="protein sequence ID" value="KRT85896.1"/>
    <property type="molecule type" value="Genomic_DNA"/>
</dbReference>
<dbReference type="GO" id="GO:0006506">
    <property type="term" value="P:GPI anchor biosynthetic process"/>
    <property type="evidence" value="ECO:0007669"/>
    <property type="project" value="InterPro"/>
</dbReference>
<keyword evidence="1" id="KW-0472">Membrane</keyword>
<feature type="transmembrane region" description="Helical" evidence="1">
    <location>
        <begin position="199"/>
        <end position="217"/>
    </location>
</feature>
<dbReference type="PANTHER" id="PTHR21329:SF3">
    <property type="entry name" value="PHOSPHATIDYLINOSITOL N-ACETYLGLUCOSAMINYLTRANSFERASE SUBUNIT Q"/>
    <property type="match status" value="1"/>
</dbReference>
<gene>
    <name evidence="2" type="ORF">AMK59_2924</name>
</gene>
<dbReference type="InterPro" id="IPR007720">
    <property type="entry name" value="PigQ/GPI1"/>
</dbReference>
<dbReference type="PANTHER" id="PTHR21329">
    <property type="entry name" value="PHOSPHATIDYLINOSITOL N-ACETYLGLUCOSAMINYLTRANSFERASE SUBUNIT Q-RELATED"/>
    <property type="match status" value="1"/>
</dbReference>
<proteinExistence type="predicted"/>